<dbReference type="SUPFAM" id="SSF53187">
    <property type="entry name" value="Zn-dependent exopeptidases"/>
    <property type="match status" value="1"/>
</dbReference>
<keyword evidence="13" id="KW-1185">Reference proteome</keyword>
<dbReference type="RefSeq" id="XP_007512692.1">
    <property type="nucleotide sequence ID" value="XM_007512630.1"/>
</dbReference>
<dbReference type="SUPFAM" id="SSF101821">
    <property type="entry name" value="Aminopeptidase/glucanase lid domain"/>
    <property type="match status" value="1"/>
</dbReference>
<protein>
    <recommendedName>
        <fullName evidence="4">aspartyl aminopeptidase</fullName>
        <ecNumber evidence="4">3.4.11.21</ecNumber>
    </recommendedName>
</protein>
<evidence type="ECO:0000256" key="2">
    <source>
        <dbReference type="ARBA" id="ARBA00001947"/>
    </source>
</evidence>
<dbReference type="PANTHER" id="PTHR28570:SF3">
    <property type="entry name" value="ASPARTYL AMINOPEPTIDASE"/>
    <property type="match status" value="1"/>
</dbReference>
<feature type="region of interest" description="Disordered" evidence="11">
    <location>
        <begin position="322"/>
        <end position="344"/>
    </location>
</feature>
<evidence type="ECO:0000256" key="11">
    <source>
        <dbReference type="SAM" id="MobiDB-lite"/>
    </source>
</evidence>
<dbReference type="STRING" id="41875.K8EGM0"/>
<evidence type="ECO:0000256" key="9">
    <source>
        <dbReference type="ARBA" id="ARBA00022833"/>
    </source>
</evidence>
<evidence type="ECO:0000256" key="7">
    <source>
        <dbReference type="ARBA" id="ARBA00022723"/>
    </source>
</evidence>
<name>K8EGM0_9CHLO</name>
<evidence type="ECO:0000256" key="4">
    <source>
        <dbReference type="ARBA" id="ARBA00011965"/>
    </source>
</evidence>
<evidence type="ECO:0000256" key="8">
    <source>
        <dbReference type="ARBA" id="ARBA00022801"/>
    </source>
</evidence>
<dbReference type="KEGG" id="bpg:Bathy06g00320"/>
<dbReference type="InterPro" id="IPR023358">
    <property type="entry name" value="Peptidase_M18_dom2"/>
</dbReference>
<gene>
    <name evidence="12" type="ORF">Bathy06g00320</name>
</gene>
<dbReference type="GO" id="GO:0006508">
    <property type="term" value="P:proteolysis"/>
    <property type="evidence" value="ECO:0007669"/>
    <property type="project" value="UniProtKB-KW"/>
</dbReference>
<accession>K8EGM0</accession>
<dbReference type="Gene3D" id="2.30.250.10">
    <property type="entry name" value="Aminopeptidase i, Domain 2"/>
    <property type="match status" value="1"/>
</dbReference>
<dbReference type="Pfam" id="PF02127">
    <property type="entry name" value="Peptidase_M18"/>
    <property type="match status" value="1"/>
</dbReference>
<evidence type="ECO:0000256" key="3">
    <source>
        <dbReference type="ARBA" id="ARBA00008290"/>
    </source>
</evidence>
<comment type="cofactor">
    <cofactor evidence="2">
        <name>Zn(2+)</name>
        <dbReference type="ChEBI" id="CHEBI:29105"/>
    </cofactor>
</comment>
<dbReference type="EMBL" id="FO082273">
    <property type="protein sequence ID" value="CCO17292.1"/>
    <property type="molecule type" value="Genomic_DNA"/>
</dbReference>
<comment type="catalytic activity">
    <reaction evidence="1">
        <text>Release of an N-terminal aspartate or glutamate from a peptide, with a preference for aspartate.</text>
        <dbReference type="EC" id="3.4.11.21"/>
    </reaction>
</comment>
<keyword evidence="5" id="KW-0031">Aminopeptidase</keyword>
<evidence type="ECO:0000313" key="12">
    <source>
        <dbReference type="EMBL" id="CCO17292.1"/>
    </source>
</evidence>
<dbReference type="GO" id="GO:0005737">
    <property type="term" value="C:cytoplasm"/>
    <property type="evidence" value="ECO:0007669"/>
    <property type="project" value="UniProtKB-ARBA"/>
</dbReference>
<keyword evidence="10" id="KW-0482">Metalloprotease</keyword>
<dbReference type="CDD" id="cd05658">
    <property type="entry name" value="M18_DAP"/>
    <property type="match status" value="1"/>
</dbReference>
<evidence type="ECO:0000256" key="6">
    <source>
        <dbReference type="ARBA" id="ARBA00022670"/>
    </source>
</evidence>
<dbReference type="PANTHER" id="PTHR28570">
    <property type="entry name" value="ASPARTYL AMINOPEPTIDASE"/>
    <property type="match status" value="1"/>
</dbReference>
<keyword evidence="9" id="KW-0862">Zinc</keyword>
<evidence type="ECO:0000256" key="10">
    <source>
        <dbReference type="ARBA" id="ARBA00023049"/>
    </source>
</evidence>
<evidence type="ECO:0000256" key="1">
    <source>
        <dbReference type="ARBA" id="ARBA00001335"/>
    </source>
</evidence>
<dbReference type="PRINTS" id="PR00932">
    <property type="entry name" value="AMINO1PTASE"/>
</dbReference>
<dbReference type="EC" id="3.4.11.21" evidence="4"/>
<evidence type="ECO:0000256" key="5">
    <source>
        <dbReference type="ARBA" id="ARBA00022438"/>
    </source>
</evidence>
<sequence length="615" mass="67126">MKLLLSPSSSLKSGPGAAMMTAKLLLRGRRSQHQHHRVVRRIPVLVSTSSSGSTTFSDNECDCGFCPSWGMRMIKPPLSFNRIQQQQQSRYSSSSSSSSTKSSSNDDSLYERKKLSSIEPPTVAKELVEYLNKSWTAFHATKNAEEMLKKAGFVKLDEDKSWSSSSSNSNSNPPLKPNGKYYVVRNQSCIVAFCLGGEYVPGDGFHIIAAHTDSPCPKLKPVSKRKERAGCIGVGVQPYGGGLWHTWFDRDLSVAGRVLLKKNDGRVQSELVKIERPIVRIPSLAIHLDREINQSGFKPNLETNFAPILATAIKAELEGFNNNRENKNKDANNDNSSSSSGGETMHHPIILAILAEELKCEPEDIIDFELNVCDTQKSQIGGATNEFIFSGRLDNLCSSFCALKALIDASKDSSLKKHKGARAIALFDNEEVGSVSTSGGGGTVMIEAIKRATLSSNSSNSSNSSGGESDVIEQCLAKSFLVSADMAHAIHPNYTEKHEEQHQPLFHKGVVVKHNANQRYATTALTAYMFRECAKLSGIPTQEFVVKNDMGCGSTIGPIVSAQTGIRTVDVGVPQLSMHSVREMMGTEDVDICHKHFLAFYENIAKVDANVQMSS</sequence>
<dbReference type="GO" id="GO:0004177">
    <property type="term" value="F:aminopeptidase activity"/>
    <property type="evidence" value="ECO:0007669"/>
    <property type="project" value="UniProtKB-KW"/>
</dbReference>
<keyword evidence="7" id="KW-0479">Metal-binding</keyword>
<dbReference type="AlphaFoldDB" id="K8EGM0"/>
<comment type="similarity">
    <text evidence="3">Belongs to the peptidase M18 family.</text>
</comment>
<dbReference type="FunFam" id="2.30.250.10:FF:000001">
    <property type="entry name" value="Aspartyl aminopeptidase 1"/>
    <property type="match status" value="1"/>
</dbReference>
<feature type="region of interest" description="Disordered" evidence="11">
    <location>
        <begin position="82"/>
        <end position="115"/>
    </location>
</feature>
<dbReference type="InterPro" id="IPR001948">
    <property type="entry name" value="Peptidase_M18"/>
</dbReference>
<dbReference type="Proteomes" id="UP000198341">
    <property type="component" value="Chromosome 6"/>
</dbReference>
<evidence type="ECO:0000313" key="13">
    <source>
        <dbReference type="Proteomes" id="UP000198341"/>
    </source>
</evidence>
<dbReference type="NCBIfam" id="NF002759">
    <property type="entry name" value="PRK02813.1"/>
    <property type="match status" value="1"/>
</dbReference>
<keyword evidence="8" id="KW-0378">Hydrolase</keyword>
<dbReference type="GeneID" id="19015012"/>
<keyword evidence="6" id="KW-0645">Protease</keyword>
<dbReference type="Gene3D" id="3.40.630.10">
    <property type="entry name" value="Zn peptidases"/>
    <property type="match status" value="1"/>
</dbReference>
<dbReference type="OrthoDB" id="9880441at2759"/>
<reference evidence="12 13" key="1">
    <citation type="submission" date="2011-10" db="EMBL/GenBank/DDBJ databases">
        <authorList>
            <person name="Genoscope - CEA"/>
        </authorList>
    </citation>
    <scope>NUCLEOTIDE SEQUENCE [LARGE SCALE GENOMIC DNA]</scope>
    <source>
        <strain evidence="12 13">RCC 1105</strain>
    </source>
</reference>
<dbReference type="eggNOG" id="KOG2596">
    <property type="taxonomic scope" value="Eukaryota"/>
</dbReference>
<feature type="compositionally biased region" description="Low complexity" evidence="11">
    <location>
        <begin position="84"/>
        <end position="103"/>
    </location>
</feature>
<dbReference type="GO" id="GO:0008237">
    <property type="term" value="F:metallopeptidase activity"/>
    <property type="evidence" value="ECO:0007669"/>
    <property type="project" value="UniProtKB-KW"/>
</dbReference>
<organism evidence="12 13">
    <name type="scientific">Bathycoccus prasinos</name>
    <dbReference type="NCBI Taxonomy" id="41875"/>
    <lineage>
        <taxon>Eukaryota</taxon>
        <taxon>Viridiplantae</taxon>
        <taxon>Chlorophyta</taxon>
        <taxon>Mamiellophyceae</taxon>
        <taxon>Mamiellales</taxon>
        <taxon>Bathycoccaceae</taxon>
        <taxon>Bathycoccus</taxon>
    </lineage>
</organism>
<dbReference type="GO" id="GO:0008270">
    <property type="term" value="F:zinc ion binding"/>
    <property type="evidence" value="ECO:0007669"/>
    <property type="project" value="InterPro"/>
</dbReference>
<dbReference type="MEROPS" id="M18.A02"/>
<proteinExistence type="inferred from homology"/>